<name>A0A423TK06_PENVA</name>
<dbReference type="Proteomes" id="UP000283509">
    <property type="component" value="Unassembled WGS sequence"/>
</dbReference>
<feature type="compositionally biased region" description="Polar residues" evidence="1">
    <location>
        <begin position="160"/>
        <end position="177"/>
    </location>
</feature>
<reference evidence="2 3" key="2">
    <citation type="submission" date="2019-01" db="EMBL/GenBank/DDBJ databases">
        <title>The decoding of complex shrimp genome reveals the adaptation for benthos swimmer, frequently molting mechanism and breeding impact on genome.</title>
        <authorList>
            <person name="Sun Y."/>
            <person name="Gao Y."/>
            <person name="Yu Y."/>
        </authorList>
    </citation>
    <scope>NUCLEOTIDE SEQUENCE [LARGE SCALE GENOMIC DNA]</scope>
    <source>
        <tissue evidence="2">Muscle</tissue>
    </source>
</reference>
<comment type="caution">
    <text evidence="2">The sequence shown here is derived from an EMBL/GenBank/DDBJ whole genome shotgun (WGS) entry which is preliminary data.</text>
</comment>
<keyword evidence="3" id="KW-1185">Reference proteome</keyword>
<dbReference type="AlphaFoldDB" id="A0A423TK06"/>
<sequence>MQPPHLAQFPPLHTGRSFICYRDVNKAIEKHRELYGLRLVLKRAVKLENYCLTVDQMRDLNFRLKYGELVYQCSVDNGRPGRPGNDERCPRLVRLRLSPDARTLVVYDTHTHETPKSPGHFQSLSPPCPVPEPAPAGSEGVETTPPGQQPSPSTPRLPLPNSQRVTTTPEGNQTPTSAHGYEKITVKLKKSQFSPNEMVVVGSARDAQEQFELRNSPEKMTTTSNASAPKVIEKATVKPIQRQLTQKTIDFYSTPKADKPPVKPVEKFITKKPILDLTSLAPLDTELGFSEKQQLAHGVLLRLLRITSQLPMIEFTHALETLEMLTDAFKLEQRVNLTINHDHEEETNGDYLEEMYEERDMETEDYNHHFSDNENGVSSTTSEHQVAIGQLDGQEDGANESSILEEVEARESLKRAVVGDVVCKEGDTEYIGQSCKVPRLSM</sequence>
<proteinExistence type="predicted"/>
<reference evidence="2 3" key="1">
    <citation type="submission" date="2018-04" db="EMBL/GenBank/DDBJ databases">
        <authorList>
            <person name="Zhang X."/>
            <person name="Yuan J."/>
            <person name="Li F."/>
            <person name="Xiang J."/>
        </authorList>
    </citation>
    <scope>NUCLEOTIDE SEQUENCE [LARGE SCALE GENOMIC DNA]</scope>
    <source>
        <tissue evidence="2">Muscle</tissue>
    </source>
</reference>
<feature type="region of interest" description="Disordered" evidence="1">
    <location>
        <begin position="111"/>
        <end position="181"/>
    </location>
</feature>
<dbReference type="EMBL" id="QCYY01001609">
    <property type="protein sequence ID" value="ROT76802.1"/>
    <property type="molecule type" value="Genomic_DNA"/>
</dbReference>
<evidence type="ECO:0000256" key="1">
    <source>
        <dbReference type="SAM" id="MobiDB-lite"/>
    </source>
</evidence>
<accession>A0A423TK06</accession>
<evidence type="ECO:0000313" key="2">
    <source>
        <dbReference type="EMBL" id="ROT76802.1"/>
    </source>
</evidence>
<evidence type="ECO:0000313" key="3">
    <source>
        <dbReference type="Proteomes" id="UP000283509"/>
    </source>
</evidence>
<organism evidence="2 3">
    <name type="scientific">Penaeus vannamei</name>
    <name type="common">Whiteleg shrimp</name>
    <name type="synonym">Litopenaeus vannamei</name>
    <dbReference type="NCBI Taxonomy" id="6689"/>
    <lineage>
        <taxon>Eukaryota</taxon>
        <taxon>Metazoa</taxon>
        <taxon>Ecdysozoa</taxon>
        <taxon>Arthropoda</taxon>
        <taxon>Crustacea</taxon>
        <taxon>Multicrustacea</taxon>
        <taxon>Malacostraca</taxon>
        <taxon>Eumalacostraca</taxon>
        <taxon>Eucarida</taxon>
        <taxon>Decapoda</taxon>
        <taxon>Dendrobranchiata</taxon>
        <taxon>Penaeoidea</taxon>
        <taxon>Penaeidae</taxon>
        <taxon>Penaeus</taxon>
    </lineage>
</organism>
<gene>
    <name evidence="2" type="ORF">C7M84_004617</name>
</gene>
<feature type="compositionally biased region" description="Pro residues" evidence="1">
    <location>
        <begin position="147"/>
        <end position="158"/>
    </location>
</feature>
<protein>
    <submittedName>
        <fullName evidence="2">Uncharacterized protein</fullName>
    </submittedName>
</protein>
<dbReference type="OrthoDB" id="6351300at2759"/>